<evidence type="ECO:0000313" key="7">
    <source>
        <dbReference type="Proteomes" id="UP000564964"/>
    </source>
</evidence>
<evidence type="ECO:0000313" key="5">
    <source>
        <dbReference type="EMBL" id="HIH16338.1"/>
    </source>
</evidence>
<dbReference type="Proteomes" id="UP000678237">
    <property type="component" value="Unassembled WGS sequence"/>
</dbReference>
<dbReference type="PANTHER" id="PTHR30154:SF34">
    <property type="entry name" value="TRANSCRIPTIONAL REGULATOR AZLB"/>
    <property type="match status" value="1"/>
</dbReference>
<keyword evidence="3" id="KW-0804">Transcription</keyword>
<dbReference type="GO" id="GO:0043200">
    <property type="term" value="P:response to amino acid"/>
    <property type="evidence" value="ECO:0007669"/>
    <property type="project" value="TreeGrafter"/>
</dbReference>
<dbReference type="SMART" id="SM00344">
    <property type="entry name" value="HTH_ASNC"/>
    <property type="match status" value="1"/>
</dbReference>
<keyword evidence="1" id="KW-0805">Transcription regulation</keyword>
<protein>
    <submittedName>
        <fullName evidence="5">Lrp/AsnC family transcriptional regulator</fullName>
    </submittedName>
</protein>
<feature type="domain" description="HTH asnC-type" evidence="4">
    <location>
        <begin position="8"/>
        <end position="69"/>
    </location>
</feature>
<dbReference type="EMBL" id="JAGVWE010000002">
    <property type="protein sequence ID" value="MBS3062511.1"/>
    <property type="molecule type" value="Genomic_DNA"/>
</dbReference>
<dbReference type="GO" id="GO:0043565">
    <property type="term" value="F:sequence-specific DNA binding"/>
    <property type="evidence" value="ECO:0007669"/>
    <property type="project" value="InterPro"/>
</dbReference>
<accession>A0A7J4JF45</accession>
<dbReference type="AlphaFoldDB" id="A0A7J4JF45"/>
<dbReference type="Proteomes" id="UP000564964">
    <property type="component" value="Unassembled WGS sequence"/>
</dbReference>
<dbReference type="SUPFAM" id="SSF46785">
    <property type="entry name" value="Winged helix' DNA-binding domain"/>
    <property type="match status" value="1"/>
</dbReference>
<dbReference type="EMBL" id="DUGH01000073">
    <property type="protein sequence ID" value="HIH16338.1"/>
    <property type="molecule type" value="Genomic_DNA"/>
</dbReference>
<dbReference type="Gene3D" id="1.10.10.10">
    <property type="entry name" value="Winged helix-like DNA-binding domain superfamily/Winged helix DNA-binding domain"/>
    <property type="match status" value="1"/>
</dbReference>
<evidence type="ECO:0000259" key="4">
    <source>
        <dbReference type="PROSITE" id="PS50956"/>
    </source>
</evidence>
<comment type="caution">
    <text evidence="5">The sequence shown here is derived from an EMBL/GenBank/DDBJ whole genome shotgun (WGS) entry which is preliminary data.</text>
</comment>
<evidence type="ECO:0000256" key="3">
    <source>
        <dbReference type="ARBA" id="ARBA00023163"/>
    </source>
</evidence>
<dbReference type="InterPro" id="IPR000485">
    <property type="entry name" value="AsnC-type_HTH_dom"/>
</dbReference>
<dbReference type="Gene3D" id="3.30.70.920">
    <property type="match status" value="1"/>
</dbReference>
<dbReference type="InterPro" id="IPR036388">
    <property type="entry name" value="WH-like_DNA-bd_sf"/>
</dbReference>
<name>A0A7J4JF45_9ARCH</name>
<dbReference type="InterPro" id="IPR036390">
    <property type="entry name" value="WH_DNA-bd_sf"/>
</dbReference>
<dbReference type="InterPro" id="IPR011008">
    <property type="entry name" value="Dimeric_a/b-barrel"/>
</dbReference>
<sequence>MRGLTVSLDKIDHMIIQRLLEDGRVSFSAVAKEVSLTDVAIKKRVDRLKRKGVINAITADLNLKVLGYENPIYIQMRTELSKNKDVIKKLKEFDFISELYQVLGEYNLLGKLVVPDLDAAEKFIGKLGLLDGILDIKTQVIISELKKTNSLPSQTLQKTL</sequence>
<keyword evidence="2" id="KW-0238">DNA-binding</keyword>
<dbReference type="PROSITE" id="PS50956">
    <property type="entry name" value="HTH_ASNC_2"/>
    <property type="match status" value="1"/>
</dbReference>
<reference evidence="5" key="1">
    <citation type="journal article" date="2020" name="bioRxiv">
        <title>A rank-normalized archaeal taxonomy based on genome phylogeny resolves widespread incomplete and uneven classifications.</title>
        <authorList>
            <person name="Rinke C."/>
            <person name="Chuvochina M."/>
            <person name="Mussig A.J."/>
            <person name="Chaumeil P.-A."/>
            <person name="Waite D.W."/>
            <person name="Whitman W.B."/>
            <person name="Parks D.H."/>
            <person name="Hugenholtz P."/>
        </authorList>
    </citation>
    <scope>NUCLEOTIDE SEQUENCE</scope>
    <source>
        <strain evidence="5">UBA10219</strain>
    </source>
</reference>
<dbReference type="Pfam" id="PF01037">
    <property type="entry name" value="AsnC_trans_reg"/>
    <property type="match status" value="1"/>
</dbReference>
<dbReference type="InterPro" id="IPR019888">
    <property type="entry name" value="Tscrpt_reg_AsnC-like"/>
</dbReference>
<gene>
    <name evidence="5" type="ORF">HA252_02955</name>
    <name evidence="6" type="ORF">J4203_01435</name>
</gene>
<evidence type="ECO:0000256" key="1">
    <source>
        <dbReference type="ARBA" id="ARBA00023015"/>
    </source>
</evidence>
<dbReference type="PANTHER" id="PTHR30154">
    <property type="entry name" value="LEUCINE-RESPONSIVE REGULATORY PROTEIN"/>
    <property type="match status" value="1"/>
</dbReference>
<dbReference type="Pfam" id="PF13404">
    <property type="entry name" value="HTH_AsnC-type"/>
    <property type="match status" value="1"/>
</dbReference>
<dbReference type="SUPFAM" id="SSF54909">
    <property type="entry name" value="Dimeric alpha+beta barrel"/>
    <property type="match status" value="1"/>
</dbReference>
<dbReference type="PRINTS" id="PR00033">
    <property type="entry name" value="HTHASNC"/>
</dbReference>
<organism evidence="5 7">
    <name type="scientific">Candidatus Iainarchaeum sp</name>
    <dbReference type="NCBI Taxonomy" id="3101447"/>
    <lineage>
        <taxon>Archaea</taxon>
        <taxon>Candidatus Iainarchaeota</taxon>
        <taxon>Candidatus Iainarchaeia</taxon>
        <taxon>Candidatus Iainarchaeales</taxon>
        <taxon>Candidatus Iainarchaeaceae</taxon>
        <taxon>Candidatus Iainarchaeum</taxon>
    </lineage>
</organism>
<proteinExistence type="predicted"/>
<evidence type="ECO:0000256" key="2">
    <source>
        <dbReference type="ARBA" id="ARBA00023125"/>
    </source>
</evidence>
<reference evidence="6" key="3">
    <citation type="submission" date="2021-05" db="EMBL/GenBank/DDBJ databases">
        <title>Protein family content uncovers lineage relationships and bacterial pathway maintenance mechanisms in DPANN archaea.</title>
        <authorList>
            <person name="Castelle C.J."/>
            <person name="Meheust R."/>
            <person name="Jaffe A.L."/>
            <person name="Seitz K."/>
            <person name="Gong X."/>
            <person name="Baker B.J."/>
            <person name="Banfield J.F."/>
        </authorList>
    </citation>
    <scope>NUCLEOTIDE SEQUENCE</scope>
    <source>
        <strain evidence="6">RIFCSPLOWO2_01_FULL_58_19</strain>
    </source>
</reference>
<evidence type="ECO:0000313" key="6">
    <source>
        <dbReference type="EMBL" id="MBS3062511.1"/>
    </source>
</evidence>
<reference evidence="6" key="2">
    <citation type="submission" date="2021-03" db="EMBL/GenBank/DDBJ databases">
        <authorList>
            <person name="Jaffe A."/>
        </authorList>
    </citation>
    <scope>NUCLEOTIDE SEQUENCE</scope>
    <source>
        <strain evidence="6">RIFCSPLOWO2_01_FULL_58_19</strain>
    </source>
</reference>
<dbReference type="GO" id="GO:0005829">
    <property type="term" value="C:cytosol"/>
    <property type="evidence" value="ECO:0007669"/>
    <property type="project" value="TreeGrafter"/>
</dbReference>
<dbReference type="InterPro" id="IPR019887">
    <property type="entry name" value="Tscrpt_reg_AsnC/Lrp_C"/>
</dbReference>